<feature type="compositionally biased region" description="Pro residues" evidence="1">
    <location>
        <begin position="317"/>
        <end position="332"/>
    </location>
</feature>
<keyword evidence="3" id="KW-1185">Reference proteome</keyword>
<feature type="region of interest" description="Disordered" evidence="1">
    <location>
        <begin position="228"/>
        <end position="335"/>
    </location>
</feature>
<organism evidence="2 3">
    <name type="scientific">Roridomyces roridus</name>
    <dbReference type="NCBI Taxonomy" id="1738132"/>
    <lineage>
        <taxon>Eukaryota</taxon>
        <taxon>Fungi</taxon>
        <taxon>Dikarya</taxon>
        <taxon>Basidiomycota</taxon>
        <taxon>Agaricomycotina</taxon>
        <taxon>Agaricomycetes</taxon>
        <taxon>Agaricomycetidae</taxon>
        <taxon>Agaricales</taxon>
        <taxon>Marasmiineae</taxon>
        <taxon>Mycenaceae</taxon>
        <taxon>Roridomyces</taxon>
    </lineage>
</organism>
<comment type="caution">
    <text evidence="2">The sequence shown here is derived from an EMBL/GenBank/DDBJ whole genome shotgun (WGS) entry which is preliminary data.</text>
</comment>
<feature type="region of interest" description="Disordered" evidence="1">
    <location>
        <begin position="435"/>
        <end position="479"/>
    </location>
</feature>
<dbReference type="EMBL" id="JARKIF010000032">
    <property type="protein sequence ID" value="KAJ7611674.1"/>
    <property type="molecule type" value="Genomic_DNA"/>
</dbReference>
<feature type="compositionally biased region" description="Basic and acidic residues" evidence="1">
    <location>
        <begin position="284"/>
        <end position="298"/>
    </location>
</feature>
<dbReference type="Proteomes" id="UP001221142">
    <property type="component" value="Unassembled WGS sequence"/>
</dbReference>
<feature type="compositionally biased region" description="Low complexity" evidence="1">
    <location>
        <begin position="435"/>
        <end position="448"/>
    </location>
</feature>
<gene>
    <name evidence="2" type="ORF">FB45DRAFT_940651</name>
</gene>
<feature type="compositionally biased region" description="Basic and acidic residues" evidence="1">
    <location>
        <begin position="468"/>
        <end position="479"/>
    </location>
</feature>
<evidence type="ECO:0000256" key="1">
    <source>
        <dbReference type="SAM" id="MobiDB-lite"/>
    </source>
</evidence>
<proteinExistence type="predicted"/>
<evidence type="ECO:0000313" key="3">
    <source>
        <dbReference type="Proteomes" id="UP001221142"/>
    </source>
</evidence>
<feature type="compositionally biased region" description="Basic and acidic residues" evidence="1">
    <location>
        <begin position="202"/>
        <end position="215"/>
    </location>
</feature>
<name>A0AAD7B5W7_9AGAR</name>
<evidence type="ECO:0000313" key="2">
    <source>
        <dbReference type="EMBL" id="KAJ7611674.1"/>
    </source>
</evidence>
<feature type="region of interest" description="Disordered" evidence="1">
    <location>
        <begin position="392"/>
        <end position="421"/>
    </location>
</feature>
<dbReference type="AlphaFoldDB" id="A0AAD7B5W7"/>
<reference evidence="2" key="1">
    <citation type="submission" date="2023-03" db="EMBL/GenBank/DDBJ databases">
        <title>Massive genome expansion in bonnet fungi (Mycena s.s.) driven by repeated elements and novel gene families across ecological guilds.</title>
        <authorList>
            <consortium name="Lawrence Berkeley National Laboratory"/>
            <person name="Harder C.B."/>
            <person name="Miyauchi S."/>
            <person name="Viragh M."/>
            <person name="Kuo A."/>
            <person name="Thoen E."/>
            <person name="Andreopoulos B."/>
            <person name="Lu D."/>
            <person name="Skrede I."/>
            <person name="Drula E."/>
            <person name="Henrissat B."/>
            <person name="Morin E."/>
            <person name="Kohler A."/>
            <person name="Barry K."/>
            <person name="LaButti K."/>
            <person name="Morin E."/>
            <person name="Salamov A."/>
            <person name="Lipzen A."/>
            <person name="Mereny Z."/>
            <person name="Hegedus B."/>
            <person name="Baldrian P."/>
            <person name="Stursova M."/>
            <person name="Weitz H."/>
            <person name="Taylor A."/>
            <person name="Grigoriev I.V."/>
            <person name="Nagy L.G."/>
            <person name="Martin F."/>
            <person name="Kauserud H."/>
        </authorList>
    </citation>
    <scope>NUCLEOTIDE SEQUENCE</scope>
    <source>
        <strain evidence="2">9284</strain>
    </source>
</reference>
<sequence>MASSSRSRTRIPATDDQVELLEILQESRVRRPSRPSTNSSTLPALPTPVILFCGADQEKTDVDWDQRRPWSVQMLPESLSKETEPAYKRQKRSNGCGARVHARATHDRRWRGLVDGTSNDVVKLDSEYFSASNMKQELLLGKEHCGCSRSGVGCAICGNPLGALFKPCARHAPSASHYTFLPSQVSPPLPRLSNSDDLPSSRGEREREALQRRMRDREELTQLRARIRAAQQQNRPDPRDLPPREPPPLPTFTTAVWRTVPEDGTGPSTAVPPPFSDLMGQQAREARDARRLRQEEARLATLSMRAQESSSSSQAPMPRPWFLPPLAAPPPDESTSNAVEEQRAFEMWADETLERATATVTATTAGSAPDLESTGAEREGLTVADLRAMFQRPRQRERVRTETASGFTTPPPANLTQSEDERQLARLQRVENLFARTAAARTGPTGTRTIERRTAIPDIPDDDEQEKEELPRPRPFFER</sequence>
<feature type="compositionally biased region" description="Low complexity" evidence="1">
    <location>
        <begin position="299"/>
        <end position="316"/>
    </location>
</feature>
<protein>
    <submittedName>
        <fullName evidence="2">Uncharacterized protein</fullName>
    </submittedName>
</protein>
<feature type="region of interest" description="Disordered" evidence="1">
    <location>
        <begin position="181"/>
        <end position="215"/>
    </location>
</feature>
<accession>A0AAD7B5W7</accession>